<dbReference type="InterPro" id="IPR041588">
    <property type="entry name" value="Integrase_H2C2"/>
</dbReference>
<name>A0A4Y2F7E7_ARAVE</name>
<dbReference type="PANTHER" id="PTHR47331">
    <property type="entry name" value="PHD-TYPE DOMAIN-CONTAINING PROTEIN"/>
    <property type="match status" value="1"/>
</dbReference>
<evidence type="ECO:0000259" key="1">
    <source>
        <dbReference type="PROSITE" id="PS50994"/>
    </source>
</evidence>
<evidence type="ECO:0000313" key="2">
    <source>
        <dbReference type="EMBL" id="GBM36299.1"/>
    </source>
</evidence>
<dbReference type="GO" id="GO:0003676">
    <property type="term" value="F:nucleic acid binding"/>
    <property type="evidence" value="ECO:0007669"/>
    <property type="project" value="InterPro"/>
</dbReference>
<dbReference type="InterPro" id="IPR036397">
    <property type="entry name" value="RNaseH_sf"/>
</dbReference>
<dbReference type="GO" id="GO:0042575">
    <property type="term" value="C:DNA polymerase complex"/>
    <property type="evidence" value="ECO:0007669"/>
    <property type="project" value="UniProtKB-ARBA"/>
</dbReference>
<dbReference type="OrthoDB" id="5977368at2759"/>
<dbReference type="Gene3D" id="3.30.420.10">
    <property type="entry name" value="Ribonuclease H-like superfamily/Ribonuclease H"/>
    <property type="match status" value="1"/>
</dbReference>
<protein>
    <recommendedName>
        <fullName evidence="1">Integrase catalytic domain-containing protein</fullName>
    </recommendedName>
</protein>
<gene>
    <name evidence="2" type="ORF">AVEN_86487_1</name>
</gene>
<comment type="caution">
    <text evidence="2">The sequence shown here is derived from an EMBL/GenBank/DDBJ whole genome shotgun (WGS) entry which is preliminary data.</text>
</comment>
<dbReference type="Proteomes" id="UP000499080">
    <property type="component" value="Unassembled WGS sequence"/>
</dbReference>
<dbReference type="InterPro" id="IPR043502">
    <property type="entry name" value="DNA/RNA_pol_sf"/>
</dbReference>
<reference evidence="2 3" key="1">
    <citation type="journal article" date="2019" name="Sci. Rep.">
        <title>Orb-weaving spider Araneus ventricosus genome elucidates the spidroin gene catalogue.</title>
        <authorList>
            <person name="Kono N."/>
            <person name="Nakamura H."/>
            <person name="Ohtoshi R."/>
            <person name="Moran D.A.P."/>
            <person name="Shinohara A."/>
            <person name="Yoshida Y."/>
            <person name="Fujiwara M."/>
            <person name="Mori M."/>
            <person name="Tomita M."/>
            <person name="Arakawa K."/>
        </authorList>
    </citation>
    <scope>NUCLEOTIDE SEQUENCE [LARGE SCALE GENOMIC DNA]</scope>
</reference>
<accession>A0A4Y2F7E7</accession>
<evidence type="ECO:0000313" key="3">
    <source>
        <dbReference type="Proteomes" id="UP000499080"/>
    </source>
</evidence>
<dbReference type="Pfam" id="PF17921">
    <property type="entry name" value="Integrase_H2C2"/>
    <property type="match status" value="1"/>
</dbReference>
<dbReference type="AlphaFoldDB" id="A0A4Y2F7E7"/>
<dbReference type="GO" id="GO:0071897">
    <property type="term" value="P:DNA biosynthetic process"/>
    <property type="evidence" value="ECO:0007669"/>
    <property type="project" value="UniProtKB-ARBA"/>
</dbReference>
<dbReference type="SUPFAM" id="SSF53098">
    <property type="entry name" value="Ribonuclease H-like"/>
    <property type="match status" value="1"/>
</dbReference>
<dbReference type="GO" id="GO:0015074">
    <property type="term" value="P:DNA integration"/>
    <property type="evidence" value="ECO:0007669"/>
    <property type="project" value="InterPro"/>
</dbReference>
<dbReference type="PROSITE" id="PS50994">
    <property type="entry name" value="INTEGRASE"/>
    <property type="match status" value="1"/>
</dbReference>
<dbReference type="InterPro" id="IPR008042">
    <property type="entry name" value="Retrotrans_Pao"/>
</dbReference>
<feature type="domain" description="Integrase catalytic" evidence="1">
    <location>
        <begin position="693"/>
        <end position="773"/>
    </location>
</feature>
<dbReference type="EMBL" id="BGPR01172651">
    <property type="protein sequence ID" value="GBM36299.1"/>
    <property type="molecule type" value="Genomic_DNA"/>
</dbReference>
<dbReference type="SUPFAM" id="SSF56672">
    <property type="entry name" value="DNA/RNA polymerases"/>
    <property type="match status" value="1"/>
</dbReference>
<dbReference type="InterPro" id="IPR012337">
    <property type="entry name" value="RNaseH-like_sf"/>
</dbReference>
<proteinExistence type="predicted"/>
<dbReference type="InterPro" id="IPR001584">
    <property type="entry name" value="Integrase_cat-core"/>
</dbReference>
<dbReference type="Pfam" id="PF05380">
    <property type="entry name" value="Peptidase_A17"/>
    <property type="match status" value="1"/>
</dbReference>
<organism evidence="2 3">
    <name type="scientific">Araneus ventricosus</name>
    <name type="common">Orbweaver spider</name>
    <name type="synonym">Epeira ventricosa</name>
    <dbReference type="NCBI Taxonomy" id="182803"/>
    <lineage>
        <taxon>Eukaryota</taxon>
        <taxon>Metazoa</taxon>
        <taxon>Ecdysozoa</taxon>
        <taxon>Arthropoda</taxon>
        <taxon>Chelicerata</taxon>
        <taxon>Arachnida</taxon>
        <taxon>Araneae</taxon>
        <taxon>Araneomorphae</taxon>
        <taxon>Entelegynae</taxon>
        <taxon>Araneoidea</taxon>
        <taxon>Araneidae</taxon>
        <taxon>Araneus</taxon>
    </lineage>
</organism>
<feature type="non-terminal residue" evidence="2">
    <location>
        <position position="773"/>
    </location>
</feature>
<keyword evidence="3" id="KW-1185">Reference proteome</keyword>
<sequence>MPHHGVVKDLKETTKLRICYDASSKANNELSLNDCLECGPNLNPDLLKIILKFRFYPIAFCADIQRAFLEVGIVEEDRKFLQFLWGKEGGTNLSLVDRTVRILRMRRVPFGVKCSPFLLAATIKLHLKKYEHLYKRTCAVLNELYVDDLITGAYSIEEAALISKEATSILSEANMNLRQWTTNSPPLLEMWNENDLECRQSDSDIPLKVLGLIWDNKNDTLKIALNQMQQLSDKIATKRVVLSACGMLFDPLGLLTPFTVRIKLLIQQLWEGGFTWDEPLPPCFNTSFREWLQELTFVQDVVVPRLYFSEMKAEMLEVHIFSDASPKAYGSVAYFRMKHPSGVKTSFILSKSRLAPLKTVSLPRLELLGALVSARLCLYLRKTFPLIKESNIFLWSDSQICLHWIKGVSRQWKQFVQNRVNEIKEKTNPMNWYFCDGKTNPADKLTRGINIHNLMNDETWWTGPSWLSGLDTPTWETTFTSDKELMEIEREYKGERVLLQKCREPVEPLLDLHNYSDLDKVIRITSYVVRFVNNCRPNGEKITGPLTANELICAEKCWVRCVQQTEFAEYAEIKDHKSVVRSSKLFSLNPILTEDGLLCLGGRLQKSDFNFHEKHPLILPSKSRFSQLLISREHQRLHHAGVSETLTQIREKFWILCGRQTVKSCLNKCLICRRFKVRRGNQVMAPLPENRIQAIYPFENVGIDFAGPLYTRNTDKAYIALFTCAVTRAIHLEVVSSLSTEHFLLAFRRFISRRGICRTVNSDNAMTFKSADI</sequence>